<evidence type="ECO:0000313" key="2">
    <source>
        <dbReference type="Proteomes" id="UP000282759"/>
    </source>
</evidence>
<evidence type="ECO:0000313" key="1">
    <source>
        <dbReference type="EMBL" id="RVU01779.1"/>
    </source>
</evidence>
<dbReference type="Proteomes" id="UP000282759">
    <property type="component" value="Unassembled WGS sequence"/>
</dbReference>
<dbReference type="EMBL" id="SACK01000002">
    <property type="protein sequence ID" value="RVU01779.1"/>
    <property type="molecule type" value="Genomic_DNA"/>
</dbReference>
<accession>A0A3S2Y4F9</accession>
<gene>
    <name evidence="1" type="ORF">EOD41_07425</name>
</gene>
<proteinExistence type="predicted"/>
<dbReference type="OrthoDB" id="791521at2"/>
<keyword evidence="2" id="KW-1185">Reference proteome</keyword>
<protein>
    <submittedName>
        <fullName evidence="1">Uncharacterized protein</fullName>
    </submittedName>
</protein>
<comment type="caution">
    <text evidence="1">The sequence shown here is derived from an EMBL/GenBank/DDBJ whole genome shotgun (WGS) entry which is preliminary data.</text>
</comment>
<reference evidence="1 2" key="1">
    <citation type="submission" date="2019-01" db="EMBL/GenBank/DDBJ databases">
        <authorList>
            <person name="Chen W.-M."/>
        </authorList>
    </citation>
    <scope>NUCLEOTIDE SEQUENCE [LARGE SCALE GENOMIC DNA]</scope>
    <source>
        <strain evidence="1 2">YBJ-36</strain>
    </source>
</reference>
<sequence>MPFETVSLNGSNTDVLSETYAALREKFEAEPTGHIDFQVEGFSVFSHYAGITIRSSYVIRTATDSCYIMFVETFIKTLSPRGSNIEHLDYQVWGLGFLKHDAGRVMIRPETFVDKLAELVYAIELDFKDDKAFSNSFYVIADDRYKASAALTPGFRKALLDIRKQDYVIEINEHTFIIGNRKPISPDGATRLGELVCKLVSNQ</sequence>
<dbReference type="AlphaFoldDB" id="A0A3S2Y4F9"/>
<organism evidence="1 2">
    <name type="scientific">Mucilaginibacter limnophilus</name>
    <dbReference type="NCBI Taxonomy" id="1932778"/>
    <lineage>
        <taxon>Bacteria</taxon>
        <taxon>Pseudomonadati</taxon>
        <taxon>Bacteroidota</taxon>
        <taxon>Sphingobacteriia</taxon>
        <taxon>Sphingobacteriales</taxon>
        <taxon>Sphingobacteriaceae</taxon>
        <taxon>Mucilaginibacter</taxon>
    </lineage>
</organism>
<dbReference type="RefSeq" id="WP_127704143.1">
    <property type="nucleotide sequence ID" value="NZ_SACK01000002.1"/>
</dbReference>
<name>A0A3S2Y4F9_9SPHI</name>